<organism evidence="3 4">
    <name type="scientific">Microcoleus anatoxicus PTRS2</name>
    <dbReference type="NCBI Taxonomy" id="2705321"/>
    <lineage>
        <taxon>Bacteria</taxon>
        <taxon>Bacillati</taxon>
        <taxon>Cyanobacteriota</taxon>
        <taxon>Cyanophyceae</taxon>
        <taxon>Oscillatoriophycideae</taxon>
        <taxon>Oscillatoriales</taxon>
        <taxon>Microcoleaceae</taxon>
        <taxon>Microcoleus</taxon>
        <taxon>Microcoleus anatoxicus</taxon>
    </lineage>
</organism>
<dbReference type="EMBL" id="JBBLXS010000227">
    <property type="protein sequence ID" value="MEK0186534.1"/>
    <property type="molecule type" value="Genomic_DNA"/>
</dbReference>
<dbReference type="Pfam" id="PF13548">
    <property type="entry name" value="DUF4126"/>
    <property type="match status" value="1"/>
</dbReference>
<evidence type="ECO:0000313" key="3">
    <source>
        <dbReference type="EMBL" id="MEK0186534.1"/>
    </source>
</evidence>
<proteinExistence type="predicted"/>
<reference evidence="3 4" key="1">
    <citation type="journal article" date="2020" name="Harmful Algae">
        <title>Molecular and morphological characterization of a novel dihydroanatoxin-a producing Microcoleus species (cyanobacteria) from the Russian River, California, USA.</title>
        <authorList>
            <person name="Conklin K.Y."/>
            <person name="Stancheva R."/>
            <person name="Otten T.G."/>
            <person name="Fadness R."/>
            <person name="Boyer G.L."/>
            <person name="Read B."/>
            <person name="Zhang X."/>
            <person name="Sheath R.G."/>
        </authorList>
    </citation>
    <scope>NUCLEOTIDE SEQUENCE [LARGE SCALE GENOMIC DNA]</scope>
    <source>
        <strain evidence="3 4">PTRS2</strain>
    </source>
</reference>
<dbReference type="Proteomes" id="UP001384579">
    <property type="component" value="Unassembled WGS sequence"/>
</dbReference>
<evidence type="ECO:0000259" key="2">
    <source>
        <dbReference type="Pfam" id="PF13548"/>
    </source>
</evidence>
<feature type="transmembrane region" description="Helical" evidence="1">
    <location>
        <begin position="74"/>
        <end position="93"/>
    </location>
</feature>
<feature type="domain" description="DUF4126" evidence="2">
    <location>
        <begin position="4"/>
        <end position="176"/>
    </location>
</feature>
<feature type="transmembrane region" description="Helical" evidence="1">
    <location>
        <begin position="136"/>
        <end position="155"/>
    </location>
</feature>
<dbReference type="RefSeq" id="WP_340524664.1">
    <property type="nucleotide sequence ID" value="NZ_JBBLXS010000227.1"/>
</dbReference>
<keyword evidence="1" id="KW-0472">Membrane</keyword>
<keyword evidence="1" id="KW-1133">Transmembrane helix</keyword>
<comment type="caution">
    <text evidence="3">The sequence shown here is derived from an EMBL/GenBank/DDBJ whole genome shotgun (WGS) entry which is preliminary data.</text>
</comment>
<feature type="transmembrane region" description="Helical" evidence="1">
    <location>
        <begin position="105"/>
        <end position="124"/>
    </location>
</feature>
<evidence type="ECO:0000256" key="1">
    <source>
        <dbReference type="SAM" id="Phobius"/>
    </source>
</evidence>
<dbReference type="InterPro" id="IPR025196">
    <property type="entry name" value="DUF4126"/>
</dbReference>
<feature type="transmembrane region" description="Helical" evidence="1">
    <location>
        <begin position="43"/>
        <end position="62"/>
    </location>
</feature>
<evidence type="ECO:0000313" key="4">
    <source>
        <dbReference type="Proteomes" id="UP001384579"/>
    </source>
</evidence>
<accession>A0ABU8YQ32</accession>
<keyword evidence="4" id="KW-1185">Reference proteome</keyword>
<protein>
    <submittedName>
        <fullName evidence="3">DUF4126 domain-containing protein</fullName>
    </submittedName>
</protein>
<name>A0ABU8YQ32_9CYAN</name>
<sequence>MVGLLAALSASAAGGMRIAMPLLLIGLLRIDKLWSEIPLLSGLHPQVVIAILVSWSLLELFASKTFVGQRVLQIVQVIFSPIVGAIMAIAIAQVSSIDELVAHPWMLWIIGIVGGLLALVLQLVQAGWLYRLKVLPMWLIFVQDALCIALVLFAFDAPRQGGLIAMLLLWLAIRSSKEWYRWYRSQATQGLLGNPRQGKRDPD</sequence>
<keyword evidence="1" id="KW-0812">Transmembrane</keyword>
<gene>
    <name evidence="3" type="ORF">WMG39_17000</name>
</gene>